<evidence type="ECO:0000313" key="2">
    <source>
        <dbReference type="EMBL" id="JAE28189.1"/>
    </source>
</evidence>
<dbReference type="AlphaFoldDB" id="A0A0A9GXB5"/>
<evidence type="ECO:0000256" key="1">
    <source>
        <dbReference type="SAM" id="MobiDB-lite"/>
    </source>
</evidence>
<feature type="region of interest" description="Disordered" evidence="1">
    <location>
        <begin position="1"/>
        <end position="104"/>
    </location>
</feature>
<dbReference type="EMBL" id="GBRH01169707">
    <property type="protein sequence ID" value="JAE28189.1"/>
    <property type="molecule type" value="Transcribed_RNA"/>
</dbReference>
<name>A0A0A9GXB5_ARUDO</name>
<proteinExistence type="predicted"/>
<reference evidence="2" key="1">
    <citation type="submission" date="2014-09" db="EMBL/GenBank/DDBJ databases">
        <authorList>
            <person name="Magalhaes I.L.F."/>
            <person name="Oliveira U."/>
            <person name="Santos F.R."/>
            <person name="Vidigal T.H.D.A."/>
            <person name="Brescovit A.D."/>
            <person name="Santos A.J."/>
        </authorList>
    </citation>
    <scope>NUCLEOTIDE SEQUENCE</scope>
    <source>
        <tissue evidence="2">Shoot tissue taken approximately 20 cm above the soil surface</tissue>
    </source>
</reference>
<protein>
    <submittedName>
        <fullName evidence="2">Uncharacterized protein</fullName>
    </submittedName>
</protein>
<feature type="compositionally biased region" description="Polar residues" evidence="1">
    <location>
        <begin position="67"/>
        <end position="84"/>
    </location>
</feature>
<reference evidence="2" key="2">
    <citation type="journal article" date="2015" name="Data Brief">
        <title>Shoot transcriptome of the giant reed, Arundo donax.</title>
        <authorList>
            <person name="Barrero R.A."/>
            <person name="Guerrero F.D."/>
            <person name="Moolhuijzen P."/>
            <person name="Goolsby J.A."/>
            <person name="Tidwell J."/>
            <person name="Bellgard S.E."/>
            <person name="Bellgard M.I."/>
        </authorList>
    </citation>
    <scope>NUCLEOTIDE SEQUENCE</scope>
    <source>
        <tissue evidence="2">Shoot tissue taken approximately 20 cm above the soil surface</tissue>
    </source>
</reference>
<organism evidence="2">
    <name type="scientific">Arundo donax</name>
    <name type="common">Giant reed</name>
    <name type="synonym">Donax arundinaceus</name>
    <dbReference type="NCBI Taxonomy" id="35708"/>
    <lineage>
        <taxon>Eukaryota</taxon>
        <taxon>Viridiplantae</taxon>
        <taxon>Streptophyta</taxon>
        <taxon>Embryophyta</taxon>
        <taxon>Tracheophyta</taxon>
        <taxon>Spermatophyta</taxon>
        <taxon>Magnoliopsida</taxon>
        <taxon>Liliopsida</taxon>
        <taxon>Poales</taxon>
        <taxon>Poaceae</taxon>
        <taxon>PACMAD clade</taxon>
        <taxon>Arundinoideae</taxon>
        <taxon>Arundineae</taxon>
        <taxon>Arundo</taxon>
    </lineage>
</organism>
<sequence>MMREPEHSAMSRDAPGVVDEVKGARGQQPPPRWHVVMRCSPDSYGEERHPARGPSYAHWFQKPRRTTAPSTKSRTMWTSSSTGPETGAEPVPTSQYQRHATRPLGSRARITTAFERRLSWRWG</sequence>
<feature type="compositionally biased region" description="Basic and acidic residues" evidence="1">
    <location>
        <begin position="1"/>
        <end position="10"/>
    </location>
</feature>
<accession>A0A0A9GXB5</accession>